<feature type="transmembrane region" description="Helical" evidence="1">
    <location>
        <begin position="95"/>
        <end position="115"/>
    </location>
</feature>
<proteinExistence type="predicted"/>
<dbReference type="RefSeq" id="XP_035826471.1">
    <property type="nucleotide sequence ID" value="XM_035970578.1"/>
</dbReference>
<keyword evidence="1 3" id="KW-0812">Transmembrane</keyword>
<reference evidence="3 4" key="1">
    <citation type="submission" date="2025-05" db="UniProtKB">
        <authorList>
            <consortium name="RefSeq"/>
        </authorList>
    </citation>
    <scope>IDENTIFICATION</scope>
</reference>
<keyword evidence="1" id="KW-1133">Transmembrane helix</keyword>
<name>A0ABM1VVM9_APLCA</name>
<accession>A0ABM1VVM9</accession>
<feature type="transmembrane region" description="Helical" evidence="1">
    <location>
        <begin position="135"/>
        <end position="153"/>
    </location>
</feature>
<gene>
    <name evidence="3 4" type="primary">LOC101857345</name>
</gene>
<evidence type="ECO:0000313" key="2">
    <source>
        <dbReference type="Proteomes" id="UP000694888"/>
    </source>
</evidence>
<dbReference type="GeneID" id="101857345"/>
<dbReference type="Proteomes" id="UP000694888">
    <property type="component" value="Unplaced"/>
</dbReference>
<dbReference type="RefSeq" id="XP_005101631.1">
    <property type="nucleotide sequence ID" value="XM_005101574.3"/>
</dbReference>
<dbReference type="InterPro" id="IPR029377">
    <property type="entry name" value="TMEM220"/>
</dbReference>
<evidence type="ECO:0000313" key="4">
    <source>
        <dbReference type="RefSeq" id="XP_035826471.1"/>
    </source>
</evidence>
<dbReference type="PANTHER" id="PTHR34262">
    <property type="entry name" value="TRANSMEMBRANE PROTEIN 220"/>
    <property type="match status" value="1"/>
</dbReference>
<dbReference type="PANTHER" id="PTHR34262:SF1">
    <property type="entry name" value="TRANSMEMBRANE PROTEIN 220"/>
    <property type="match status" value="1"/>
</dbReference>
<feature type="transmembrane region" description="Helical" evidence="1">
    <location>
        <begin position="165"/>
        <end position="185"/>
    </location>
</feature>
<dbReference type="Pfam" id="PF15071">
    <property type="entry name" value="TMEM220"/>
    <property type="match status" value="1"/>
</dbReference>
<sequence length="202" mass="22425">MNGNVKEYLPQSQSGPADLAPAYRDRAHSGTAKGMAVMVWRIINSLMATFFFLAAMVNVNDGDWYIWVPLYGFPCGLCALAVLRPSITGHILFRLIAGTEFSLCLLYGIYQIYSLTTVISGVLENHLQHEEGRELGGLIIILAWTGLFMFSGFGSSQPMSNSTMFAVFLWTTGTLAVLPLLTWSLCFVGDWHRKLAHCNNMF</sequence>
<organism evidence="2 4">
    <name type="scientific">Aplysia californica</name>
    <name type="common">California sea hare</name>
    <dbReference type="NCBI Taxonomy" id="6500"/>
    <lineage>
        <taxon>Eukaryota</taxon>
        <taxon>Metazoa</taxon>
        <taxon>Spiralia</taxon>
        <taxon>Lophotrochozoa</taxon>
        <taxon>Mollusca</taxon>
        <taxon>Gastropoda</taxon>
        <taxon>Heterobranchia</taxon>
        <taxon>Euthyneura</taxon>
        <taxon>Tectipleura</taxon>
        <taxon>Aplysiida</taxon>
        <taxon>Aplysioidea</taxon>
        <taxon>Aplysiidae</taxon>
        <taxon>Aplysia</taxon>
    </lineage>
</organism>
<feature type="transmembrane region" description="Helical" evidence="1">
    <location>
        <begin position="64"/>
        <end position="83"/>
    </location>
</feature>
<protein>
    <submittedName>
        <fullName evidence="3 4">Transmembrane protein 220</fullName>
    </submittedName>
</protein>
<feature type="transmembrane region" description="Helical" evidence="1">
    <location>
        <begin position="38"/>
        <end position="58"/>
    </location>
</feature>
<keyword evidence="2" id="KW-1185">Reference proteome</keyword>
<evidence type="ECO:0000313" key="3">
    <source>
        <dbReference type="RefSeq" id="XP_005101631.1"/>
    </source>
</evidence>
<evidence type="ECO:0000256" key="1">
    <source>
        <dbReference type="SAM" id="Phobius"/>
    </source>
</evidence>
<keyword evidence="1" id="KW-0472">Membrane</keyword>